<evidence type="ECO:0000256" key="1">
    <source>
        <dbReference type="SAM" id="MobiDB-lite"/>
    </source>
</evidence>
<name>A0A2K2CPM4_BRADI</name>
<dbReference type="EnsemblPlants" id="PNT63974">
    <property type="protein sequence ID" value="PNT63974"/>
    <property type="gene ID" value="BRADI_4g23117v3"/>
</dbReference>
<feature type="region of interest" description="Disordered" evidence="1">
    <location>
        <begin position="1"/>
        <end position="59"/>
    </location>
</feature>
<sequence>MRAHTRRKQRFVLSSSRSSPDVTLDMDAGEPPISSRRQQATTPLLAKADGAPSLSSDAPLLSRRGQIRGHDGAAPTLRQSAMATTSTLIAWWWWWRCPEQQRRYIYFHPSAWCCCPG</sequence>
<organism evidence="2">
    <name type="scientific">Brachypodium distachyon</name>
    <name type="common">Purple false brome</name>
    <name type="synonym">Trachynia distachya</name>
    <dbReference type="NCBI Taxonomy" id="15368"/>
    <lineage>
        <taxon>Eukaryota</taxon>
        <taxon>Viridiplantae</taxon>
        <taxon>Streptophyta</taxon>
        <taxon>Embryophyta</taxon>
        <taxon>Tracheophyta</taxon>
        <taxon>Spermatophyta</taxon>
        <taxon>Magnoliopsida</taxon>
        <taxon>Liliopsida</taxon>
        <taxon>Poales</taxon>
        <taxon>Poaceae</taxon>
        <taxon>BOP clade</taxon>
        <taxon>Pooideae</taxon>
        <taxon>Stipodae</taxon>
        <taxon>Brachypodieae</taxon>
        <taxon>Brachypodium</taxon>
    </lineage>
</organism>
<evidence type="ECO:0000313" key="2">
    <source>
        <dbReference type="EMBL" id="PNT63974.1"/>
    </source>
</evidence>
<proteinExistence type="predicted"/>
<evidence type="ECO:0000313" key="3">
    <source>
        <dbReference type="EnsemblPlants" id="PNT63974"/>
    </source>
</evidence>
<accession>A0A2K2CPM4</accession>
<reference evidence="3" key="3">
    <citation type="submission" date="2018-08" db="UniProtKB">
        <authorList>
            <consortium name="EnsemblPlants"/>
        </authorList>
    </citation>
    <scope>IDENTIFICATION</scope>
    <source>
        <strain evidence="3">cv. Bd21</strain>
    </source>
</reference>
<dbReference type="InParanoid" id="A0A2K2CPM4"/>
<dbReference type="AlphaFoldDB" id="A0A2K2CPM4"/>
<feature type="compositionally biased region" description="Basic residues" evidence="1">
    <location>
        <begin position="1"/>
        <end position="10"/>
    </location>
</feature>
<reference evidence="2" key="2">
    <citation type="submission" date="2017-06" db="EMBL/GenBank/DDBJ databases">
        <title>WGS assembly of Brachypodium distachyon.</title>
        <authorList>
            <consortium name="The International Brachypodium Initiative"/>
            <person name="Lucas S."/>
            <person name="Harmon-Smith M."/>
            <person name="Lail K."/>
            <person name="Tice H."/>
            <person name="Grimwood J."/>
            <person name="Bruce D."/>
            <person name="Barry K."/>
            <person name="Shu S."/>
            <person name="Lindquist E."/>
            <person name="Wang M."/>
            <person name="Pitluck S."/>
            <person name="Vogel J.P."/>
            <person name="Garvin D.F."/>
            <person name="Mockler T.C."/>
            <person name="Schmutz J."/>
            <person name="Rokhsar D."/>
            <person name="Bevan M.W."/>
        </authorList>
    </citation>
    <scope>NUCLEOTIDE SEQUENCE</scope>
    <source>
        <strain evidence="2">Bd21</strain>
    </source>
</reference>
<keyword evidence="4" id="KW-1185">Reference proteome</keyword>
<evidence type="ECO:0000313" key="4">
    <source>
        <dbReference type="Proteomes" id="UP000008810"/>
    </source>
</evidence>
<dbReference type="Proteomes" id="UP000008810">
    <property type="component" value="Chromosome 4"/>
</dbReference>
<gene>
    <name evidence="2" type="ORF">BRADI_4g23117v3</name>
</gene>
<dbReference type="EMBL" id="CM000883">
    <property type="protein sequence ID" value="PNT63974.1"/>
    <property type="molecule type" value="Genomic_DNA"/>
</dbReference>
<dbReference type="Gramene" id="PNT63974">
    <property type="protein sequence ID" value="PNT63974"/>
    <property type="gene ID" value="BRADI_4g23117v3"/>
</dbReference>
<reference evidence="2 3" key="1">
    <citation type="journal article" date="2010" name="Nature">
        <title>Genome sequencing and analysis of the model grass Brachypodium distachyon.</title>
        <authorList>
            <consortium name="International Brachypodium Initiative"/>
        </authorList>
    </citation>
    <scope>NUCLEOTIDE SEQUENCE [LARGE SCALE GENOMIC DNA]</scope>
    <source>
        <strain evidence="2 3">Bd21</strain>
    </source>
</reference>
<feature type="compositionally biased region" description="Polar residues" evidence="1">
    <location>
        <begin position="12"/>
        <end position="21"/>
    </location>
</feature>
<protein>
    <submittedName>
        <fullName evidence="2 3">Uncharacterized protein</fullName>
    </submittedName>
</protein>